<feature type="compositionally biased region" description="Low complexity" evidence="1">
    <location>
        <begin position="266"/>
        <end position="280"/>
    </location>
</feature>
<dbReference type="PANTHER" id="PTHR21224:SF1">
    <property type="entry name" value="INTEGRATOR COMPLEX SUBUNIT 1"/>
    <property type="match status" value="1"/>
</dbReference>
<evidence type="ECO:0000259" key="4">
    <source>
        <dbReference type="Pfam" id="PF22928"/>
    </source>
</evidence>
<dbReference type="GO" id="GO:0032039">
    <property type="term" value="C:integrator complex"/>
    <property type="evidence" value="ECO:0007669"/>
    <property type="project" value="InterPro"/>
</dbReference>
<evidence type="ECO:0000259" key="5">
    <source>
        <dbReference type="Pfam" id="PF22929"/>
    </source>
</evidence>
<dbReference type="InterPro" id="IPR053965">
    <property type="entry name" value="INTS1_R4"/>
</dbReference>
<dbReference type="PANTHER" id="PTHR21224">
    <property type="entry name" value="INTEGRATOR COMPLEX SUBUNIT 1"/>
    <property type="match status" value="1"/>
</dbReference>
<proteinExistence type="predicted"/>
<feature type="compositionally biased region" description="Acidic residues" evidence="1">
    <location>
        <begin position="994"/>
        <end position="1003"/>
    </location>
</feature>
<evidence type="ECO:0000256" key="1">
    <source>
        <dbReference type="SAM" id="MobiDB-lite"/>
    </source>
</evidence>
<dbReference type="EMBL" id="CAJFCJ010000007">
    <property type="protein sequence ID" value="CAD5117840.1"/>
    <property type="molecule type" value="Genomic_DNA"/>
</dbReference>
<feature type="domain" description="Integrator complex subunit 1 R4" evidence="4">
    <location>
        <begin position="1917"/>
        <end position="2014"/>
    </location>
</feature>
<dbReference type="InterPro" id="IPR022145">
    <property type="entry name" value="INTS1_RPB2-bd"/>
</dbReference>
<name>A0A7I8VNH5_9ANNE</name>
<feature type="compositionally biased region" description="Low complexity" evidence="1">
    <location>
        <begin position="42"/>
        <end position="58"/>
    </location>
</feature>
<dbReference type="OrthoDB" id="19938at2759"/>
<dbReference type="Proteomes" id="UP000549394">
    <property type="component" value="Unassembled WGS sequence"/>
</dbReference>
<feature type="region of interest" description="Disordered" evidence="1">
    <location>
        <begin position="262"/>
        <end position="290"/>
    </location>
</feature>
<comment type="caution">
    <text evidence="6">The sequence shown here is derived from an EMBL/GenBank/DDBJ whole genome shotgun (WGS) entry which is preliminary data.</text>
</comment>
<feature type="domain" description="Integrator complex subunit 1 INTS2-binding" evidence="5">
    <location>
        <begin position="960"/>
        <end position="1289"/>
    </location>
</feature>
<dbReference type="Pfam" id="PF12432">
    <property type="entry name" value="INTS1_RP2B-bd"/>
    <property type="match status" value="1"/>
</dbReference>
<dbReference type="InterPro" id="IPR053964">
    <property type="entry name" value="INT1_R3"/>
</dbReference>
<feature type="domain" description="Integrator complex subunit 1 R3" evidence="3">
    <location>
        <begin position="1719"/>
        <end position="1873"/>
    </location>
</feature>
<organism evidence="6 7">
    <name type="scientific">Dimorphilus gyrociliatus</name>
    <dbReference type="NCBI Taxonomy" id="2664684"/>
    <lineage>
        <taxon>Eukaryota</taxon>
        <taxon>Metazoa</taxon>
        <taxon>Spiralia</taxon>
        <taxon>Lophotrochozoa</taxon>
        <taxon>Annelida</taxon>
        <taxon>Polychaeta</taxon>
        <taxon>Polychaeta incertae sedis</taxon>
        <taxon>Dinophilidae</taxon>
        <taxon>Dimorphilus</taxon>
    </lineage>
</organism>
<evidence type="ECO:0000313" key="6">
    <source>
        <dbReference type="EMBL" id="CAD5117840.1"/>
    </source>
</evidence>
<dbReference type="Pfam" id="PF22929">
    <property type="entry name" value="INTS1_INTS2-bd"/>
    <property type="match status" value="1"/>
</dbReference>
<dbReference type="InterPro" id="IPR053966">
    <property type="entry name" value="INTS1_INTS2-bd"/>
</dbReference>
<accession>A0A7I8VNH5</accession>
<sequence>MSNKHQPSKRGVKSKVHHPATDFIPLGSKSSSSKSDPPPPKASSSSKSESKSSSGKKSSSSKREGSSSSGISHKKQKLSAEPPGRASPHSQARDLEKIAEDIDPETFSTNINDALEKNDSDKIDGLICGAIKYLKIHKNKETFPEDIVFTLNTLASTQKQIFVNSNRIIESLCTVLRKETLKSRHGGELADMVCSIIMTSYSNEEPWPDLFIKLWLDDAIGDKLWINRNECAEFSASLKAAFGTKIPPGVVLEESNSGKMSRVKSIKVSSATSSPSSSPKSNEEKMDTTESNVFSIPDFDPFSRYDQRTVNNIVDGFIKEVLTKRHPYETDAKSLIQVMCYASGVPGVRLSAAQKLDLWLNNPKYLKVAQDLMLCICYNCNEFSQTDVDTMSALVRIRLKSKAFTSSFTTAIQILVQQHPENLNTIMTQTVYNEFSQNRNPNNMSLLVAMCQAECRNGPRALGVIFQDFFFHKDDFLKAIRLLLREVVRWAKQDLNLSELVRSFFTPELQEKFNNSNIEKATKIRCIHSITDLITHCCLLLITPAVREAAGSCFRGDFKDFNVIAEFHQTIAQIQCDCMQWFHSIQKVCNLNADQFIGCLRKALFMEKFDVYSKVDGWPPEQERNVMLRIVSEVPVLEDTIMWTLLLGLGASYPLTPSDALDLAERMIRRSALLFADQRHKIPSYYKILEFKKLDLIKLLIELCVYKHPERYAMPKDYSPPQLAVTLNYWKIWIILLILSGFNPENFGKEGWYDYPQLKCFMEMVITRQITFPPPTMAPDANKLQEIYARENQIKSIEQETILEYENHLATETITKDNSLLLSMTMLLQSKGPARAPPQAVLDDISRLVTQYHLGMMLCKSRDPDFLSELIQTQGTTQSRPWLAELVESNNGALDHLPVQCLCEFLLHDTSIEEETSDWFEDTSEKTSIKVKSDKQALLLDQLQGLLYNGTCETGQIENILQFFLQRLLSPSKSARLLATKGLSQIITRKSSDSSDEESEMDNDDKNPMSKLLPNYRWLFEQLPKIQKFEELRQGICEELVQAIRLESNSTTVSAYIVFLSSQSYKLNFPVIEAIADALSDILINRVCMAKHLLIPISNSENEVQRTTLTKESIIQLMYSLLHASFVTNDEEIAWKESDVKIRLEFKNGSEAILNMDYVQAMIILLSYGKPKGLNSYYDELSDYLLPDKSTVVRAFKLNTMEVALLLPDWVRIRLITSSVEELVDIVLSDITMPQLITVIQSFGMSIQNVEKLMHKLESILDEEGEELLSENKYRLRNQIRVAYRSGIKAPKTYKVLGFSSADKKNSVSQSIVPITLKRDEEMQEISHSNVNKKTLKSQLNKSIVNSKANNSGTSYETIKNVIKFCNNKEQACLVINTLITLAEQHKSKFFDGFQKQDKVLVNLLRTLEVFDKDETNFNELSSILREGLSDSNNLVVKFINDRLEKMNESETNGFGQKLNANILNSIENGNISETVSKICGILMNKELRDLLAPSTNNLLIDWLLILDPELTHISPSYEHKLIFGQHFASLNKNLQHSNLLLSLLIHNSSLDTLSNCLDSLLSGGLELSNPTSILDFFTALLQLPKVWQGKEKRQSINAPKEEILTLTCHQACKLINFIIEEAKLTSSNSTLTFDIKEKISSRFKVIWKCCKANSIRDILSQLHKEFKSTIKTDDIKASVVKHLVLEMYVEIPNIAELDKEICDYVLENFPTINSLSQLDKTTHHILSALGGQKTSGYDANIACRKLATLHPLLLLRQLPLLEAQMAGKSFFTSRQLKHKNYHILYAQVLGLLELLQPFIFHMSYSKSLDGIITGYFDLFGQHLEEMKTPLLTLLKKFIKFLDVYHSYRPSATRKVLKNYEEFLVNLSNDYPEIPDTQTLLSALSKPLGKAEKERNVLLRSESPVSLTTAQQNLVNSINQNTGTLDILEALKDVDNISKLSADILIPIRDQLKTLMVTKEETIRNLTLSLAMKLLRENPSMSEEFVNPYLNMLDQSSSIVESAVKHLPEFALLAKEYAPEILKKAFVVSLSNSEVTSAITDALRVLNLDTICASKD</sequence>
<feature type="region of interest" description="Disordered" evidence="1">
    <location>
        <begin position="989"/>
        <end position="1008"/>
    </location>
</feature>
<gene>
    <name evidence="6" type="ORF">DGYR_LOCUS6324</name>
</gene>
<feature type="region of interest" description="Disordered" evidence="1">
    <location>
        <begin position="1"/>
        <end position="93"/>
    </location>
</feature>
<feature type="compositionally biased region" description="Basic residues" evidence="1">
    <location>
        <begin position="1"/>
        <end position="18"/>
    </location>
</feature>
<evidence type="ECO:0000259" key="3">
    <source>
        <dbReference type="Pfam" id="PF22927"/>
    </source>
</evidence>
<evidence type="ECO:0000259" key="2">
    <source>
        <dbReference type="Pfam" id="PF12432"/>
    </source>
</evidence>
<dbReference type="Pfam" id="PF22928">
    <property type="entry name" value="INTS1_R4"/>
    <property type="match status" value="1"/>
</dbReference>
<dbReference type="InterPro" id="IPR038902">
    <property type="entry name" value="INTS1"/>
</dbReference>
<dbReference type="GO" id="GO:0034474">
    <property type="term" value="P:U2 snRNA 3'-end processing"/>
    <property type="evidence" value="ECO:0007669"/>
    <property type="project" value="InterPro"/>
</dbReference>
<feature type="domain" description="Integrator complex subunit 1 RPB2-binding" evidence="2">
    <location>
        <begin position="310"/>
        <end position="454"/>
    </location>
</feature>
<dbReference type="Pfam" id="PF22927">
    <property type="entry name" value="INT1_R3"/>
    <property type="match status" value="1"/>
</dbReference>
<reference evidence="6 7" key="1">
    <citation type="submission" date="2020-08" db="EMBL/GenBank/DDBJ databases">
        <authorList>
            <person name="Hejnol A."/>
        </authorList>
    </citation>
    <scope>NUCLEOTIDE SEQUENCE [LARGE SCALE GENOMIC DNA]</scope>
</reference>
<protein>
    <submittedName>
        <fullName evidence="6">DgyrCDS6585</fullName>
    </submittedName>
</protein>
<evidence type="ECO:0000313" key="7">
    <source>
        <dbReference type="Proteomes" id="UP000549394"/>
    </source>
</evidence>
<keyword evidence="7" id="KW-1185">Reference proteome</keyword>